<keyword evidence="1" id="KW-1133">Transmembrane helix</keyword>
<evidence type="ECO:0000313" key="3">
    <source>
        <dbReference type="Proteomes" id="UP001550378"/>
    </source>
</evidence>
<name>A0ABV2W683_9ACTN</name>
<reference evidence="2 3" key="1">
    <citation type="submission" date="2024-06" db="EMBL/GenBank/DDBJ databases">
        <title>The Natural Products Discovery Center: Release of the First 8490 Sequenced Strains for Exploring Actinobacteria Biosynthetic Diversity.</title>
        <authorList>
            <person name="Kalkreuter E."/>
            <person name="Kautsar S.A."/>
            <person name="Yang D."/>
            <person name="Bader C.D."/>
            <person name="Teijaro C.N."/>
            <person name="Fluegel L."/>
            <person name="Davis C.M."/>
            <person name="Simpson J.R."/>
            <person name="Lauterbach L."/>
            <person name="Steele A.D."/>
            <person name="Gui C."/>
            <person name="Meng S."/>
            <person name="Li G."/>
            <person name="Viehrig K."/>
            <person name="Ye F."/>
            <person name="Su P."/>
            <person name="Kiefer A.F."/>
            <person name="Nichols A."/>
            <person name="Cepeda A.J."/>
            <person name="Yan W."/>
            <person name="Fan B."/>
            <person name="Jiang Y."/>
            <person name="Adhikari A."/>
            <person name="Zheng C.-J."/>
            <person name="Schuster L."/>
            <person name="Cowan T.M."/>
            <person name="Smanski M.J."/>
            <person name="Chevrette M.G."/>
            <person name="De Carvalho L.P.S."/>
            <person name="Shen B."/>
        </authorList>
    </citation>
    <scope>NUCLEOTIDE SEQUENCE [LARGE SCALE GENOMIC DNA]</scope>
    <source>
        <strain evidence="2 3">NPDC006337</strain>
    </source>
</reference>
<accession>A0ABV2W683</accession>
<proteinExistence type="predicted"/>
<dbReference type="Proteomes" id="UP001550378">
    <property type="component" value="Unassembled WGS sequence"/>
</dbReference>
<keyword evidence="3" id="KW-1185">Reference proteome</keyword>
<feature type="transmembrane region" description="Helical" evidence="1">
    <location>
        <begin position="17"/>
        <end position="36"/>
    </location>
</feature>
<dbReference type="RefSeq" id="WP_356583736.1">
    <property type="nucleotide sequence ID" value="NZ_JBEXZO010000025.1"/>
</dbReference>
<evidence type="ECO:0000313" key="2">
    <source>
        <dbReference type="EMBL" id="MEU0707760.1"/>
    </source>
</evidence>
<evidence type="ECO:0000256" key="1">
    <source>
        <dbReference type="SAM" id="Phobius"/>
    </source>
</evidence>
<protein>
    <submittedName>
        <fullName evidence="2">Uncharacterized protein</fullName>
    </submittedName>
</protein>
<comment type="caution">
    <text evidence="2">The sequence shown here is derived from an EMBL/GenBank/DDBJ whole genome shotgun (WGS) entry which is preliminary data.</text>
</comment>
<gene>
    <name evidence="2" type="ORF">ABZ508_10360</name>
</gene>
<keyword evidence="1" id="KW-0472">Membrane</keyword>
<dbReference type="EMBL" id="JBEXZR010000006">
    <property type="protein sequence ID" value="MEU0707760.1"/>
    <property type="molecule type" value="Genomic_DNA"/>
</dbReference>
<feature type="transmembrane region" description="Helical" evidence="1">
    <location>
        <begin position="42"/>
        <end position="61"/>
    </location>
</feature>
<sequence length="81" mass="8582">MPVAERQGPVPRPWARWSLRWGAPSAAVALVSVWVIEPDSLVGGIVAVGVALAALLVFAGTMPRRQPQERQARRDAAGAGE</sequence>
<organism evidence="2 3">
    <name type="scientific">Streptomyces lavendulocolor</name>
    <dbReference type="NCBI Taxonomy" id="67316"/>
    <lineage>
        <taxon>Bacteria</taxon>
        <taxon>Bacillati</taxon>
        <taxon>Actinomycetota</taxon>
        <taxon>Actinomycetes</taxon>
        <taxon>Kitasatosporales</taxon>
        <taxon>Streptomycetaceae</taxon>
        <taxon>Streptomyces</taxon>
    </lineage>
</organism>
<keyword evidence="1" id="KW-0812">Transmembrane</keyword>